<reference evidence="1" key="1">
    <citation type="submission" date="2021-05" db="EMBL/GenBank/DDBJ databases">
        <authorList>
            <person name="Scholz U."/>
            <person name="Mascher M."/>
            <person name="Fiebig A."/>
        </authorList>
    </citation>
    <scope>NUCLEOTIDE SEQUENCE [LARGE SCALE GENOMIC DNA]</scope>
</reference>
<evidence type="ECO:0000313" key="2">
    <source>
        <dbReference type="Proteomes" id="UP001732700"/>
    </source>
</evidence>
<protein>
    <submittedName>
        <fullName evidence="1">Uncharacterized protein</fullName>
    </submittedName>
</protein>
<reference evidence="1" key="2">
    <citation type="submission" date="2025-09" db="UniProtKB">
        <authorList>
            <consortium name="EnsemblPlants"/>
        </authorList>
    </citation>
    <scope>IDENTIFICATION</scope>
</reference>
<accession>A0ACD5USQ5</accession>
<dbReference type="EnsemblPlants" id="AVESA.00010b.r2.2CG0305630.1">
    <property type="protein sequence ID" value="AVESA.00010b.r2.2CG0305630.1.CDS"/>
    <property type="gene ID" value="AVESA.00010b.r2.2CG0305630"/>
</dbReference>
<sequence>MDKPSLQSRYCNGYLCDWISRLPDEILVSILDKLDSKTAVSTSLLSRRWRHLWRFLEPLHFSEVILPGNYCWVRLGPMEERLTKNKDHHFLESLQWFTRLKKDTALRRLSIVFSGSKECSDVVHSAIASAVEHGIREIDMAIVGKMKYEFPWWLFSGNRSPSLTSLCLCSCKLSVPLNFGGFSSLTKLALVNMYMSVKETQVLLRCCTNLVTLHLIGMFDIRILKLPKLKELLWLWSSPLDKFKVKTPNLQRLEYCGQMLPTCTFQSMPCLEHVSLQYLGDIYAEYHADKLQDISTCFPHVRRLCLRYQIPKLVRPRTPDTFLNLKVLTLNITTKSSDDLLWMVMFLIAAPYLVTLRTTVRYLSHLDSRKGVVWDDIDFQHDNLKNVEMHNFMGRDNDIGLARLLLCRAPNVRCISFNQAPL</sequence>
<evidence type="ECO:0000313" key="1">
    <source>
        <dbReference type="EnsemblPlants" id="AVESA.00010b.r2.2CG0305630.1.CDS"/>
    </source>
</evidence>
<organism evidence="1 2">
    <name type="scientific">Avena sativa</name>
    <name type="common">Oat</name>
    <dbReference type="NCBI Taxonomy" id="4498"/>
    <lineage>
        <taxon>Eukaryota</taxon>
        <taxon>Viridiplantae</taxon>
        <taxon>Streptophyta</taxon>
        <taxon>Embryophyta</taxon>
        <taxon>Tracheophyta</taxon>
        <taxon>Spermatophyta</taxon>
        <taxon>Magnoliopsida</taxon>
        <taxon>Liliopsida</taxon>
        <taxon>Poales</taxon>
        <taxon>Poaceae</taxon>
        <taxon>BOP clade</taxon>
        <taxon>Pooideae</taxon>
        <taxon>Poodae</taxon>
        <taxon>Poeae</taxon>
        <taxon>Poeae Chloroplast Group 1 (Aveneae type)</taxon>
        <taxon>Aveninae</taxon>
        <taxon>Avena</taxon>
    </lineage>
</organism>
<name>A0ACD5USQ5_AVESA</name>
<proteinExistence type="predicted"/>
<dbReference type="Proteomes" id="UP001732700">
    <property type="component" value="Chromosome 2C"/>
</dbReference>
<keyword evidence="2" id="KW-1185">Reference proteome</keyword>